<accession>A0A2B4RPP5</accession>
<keyword evidence="6" id="KW-1185">Reference proteome</keyword>
<dbReference type="GO" id="GO:0008782">
    <property type="term" value="F:adenosylhomocysteine nucleosidase activity"/>
    <property type="evidence" value="ECO:0007669"/>
    <property type="project" value="TreeGrafter"/>
</dbReference>
<dbReference type="GO" id="GO:0005829">
    <property type="term" value="C:cytosol"/>
    <property type="evidence" value="ECO:0007669"/>
    <property type="project" value="TreeGrafter"/>
</dbReference>
<proteinExistence type="predicted"/>
<sequence length="737" mass="82377">MRNRIDRASEYVSEVMSERRPKYSCRICKSSFKVKFRNIPGKQVYSSLENLFRPSQRKDWLGVVLAEDRVGKTSLRKHLQGVKFDRDETSTSGVEMMPAVKNAAKQAWKNPASFESTSAFHHKCAELINKELSRSSPEKSHSARQLRGEDDFPNKESGTEEPRGDGLTPIVDTESTKDMKKRQGHEHKAEPMPRKVSSLANSGSTTPIQNSRYLRSEAIMKLWCGVIGVTSHLELCKTILRSTCQWLISVSWNVSVQCTLCKPCPDKCLNTDICIWHKKQGCCHSDCGHYISLRDFAASCKYSDHDAPSFCPKKLDPWTQALSEFEKGNGSETVNGVKDDLQDSIGNPPHLNFKLPDLKDLFTSDSCWSDFELPVDILLLTVEDCEFLACLHYLDQPSRRYYKSTGYVYYGFMGHQQEEKLKTALVKCTRGSAVPDGSLIVVNNVILALAPKVVFSVGTCIGLTPKEIRLGDVVVSSKLTTLAYKTPVSRDIGNLIKHAADGWRAPLKDPQARKVNVKCDGTILSIPPLQASSENIIQKYSEATAVEVEGEGVFAAAHSLKTEWVVVKGIKCYANENQSSSYEWDVFASVMAASVVSNILRNPGVFQHWSHYNEANFDVVLLHALLRNVCALTPPRTGWDSLPLNLDFSKDADIVRLKYSNDDVYSHANQASVDDATFNIYWQDISAAKVVLGGFGYRSAIDKATYEIEQTRIQVKKLSDKLDTLLLQQGETKSRGQ</sequence>
<dbReference type="GO" id="GO:0008930">
    <property type="term" value="F:methylthioadenosine nucleosidase activity"/>
    <property type="evidence" value="ECO:0007669"/>
    <property type="project" value="TreeGrafter"/>
</dbReference>
<evidence type="ECO:0000313" key="6">
    <source>
        <dbReference type="Proteomes" id="UP000225706"/>
    </source>
</evidence>
<dbReference type="SUPFAM" id="SSF53167">
    <property type="entry name" value="Purine and uridine phosphorylases"/>
    <property type="match status" value="1"/>
</dbReference>
<dbReference type="InterPro" id="IPR000845">
    <property type="entry name" value="Nucleoside_phosphorylase_d"/>
</dbReference>
<comment type="caution">
    <text evidence="5">The sequence shown here is derived from an EMBL/GenBank/DDBJ whole genome shotgun (WGS) entry which is preliminary data.</text>
</comment>
<feature type="coiled-coil region" evidence="1">
    <location>
        <begin position="701"/>
        <end position="728"/>
    </location>
</feature>
<gene>
    <name evidence="5" type="primary">Dzip3</name>
    <name evidence="5" type="ORF">AWC38_SpisGene16019</name>
</gene>
<feature type="domain" description="Nucleoside phosphorylase" evidence="3">
    <location>
        <begin position="445"/>
        <end position="576"/>
    </location>
</feature>
<dbReference type="PANTHER" id="PTHR46832">
    <property type="entry name" value="5'-METHYLTHIOADENOSINE/S-ADENOSYLHOMOCYSTEINE NUCLEOSIDASE"/>
    <property type="match status" value="1"/>
</dbReference>
<dbReference type="PANTHER" id="PTHR46832:SF1">
    <property type="entry name" value="5'-METHYLTHIOADENOSINE_S-ADENOSYLHOMOCYSTEINE NUCLEOSIDASE"/>
    <property type="match status" value="1"/>
</dbReference>
<protein>
    <submittedName>
        <fullName evidence="5">E3 ubiquitin-protein ligase DZIP3</fullName>
    </submittedName>
</protein>
<dbReference type="GO" id="GO:0009116">
    <property type="term" value="P:nucleoside metabolic process"/>
    <property type="evidence" value="ECO:0007669"/>
    <property type="project" value="InterPro"/>
</dbReference>
<organism evidence="5 6">
    <name type="scientific">Stylophora pistillata</name>
    <name type="common">Smooth cauliflower coral</name>
    <dbReference type="NCBI Taxonomy" id="50429"/>
    <lineage>
        <taxon>Eukaryota</taxon>
        <taxon>Metazoa</taxon>
        <taxon>Cnidaria</taxon>
        <taxon>Anthozoa</taxon>
        <taxon>Hexacorallia</taxon>
        <taxon>Scleractinia</taxon>
        <taxon>Astrocoeniina</taxon>
        <taxon>Pocilloporidae</taxon>
        <taxon>Stylophora</taxon>
    </lineage>
</organism>
<dbReference type="STRING" id="50429.A0A2B4RPP5"/>
<keyword evidence="1" id="KW-0175">Coiled coil</keyword>
<dbReference type="Gene3D" id="3.40.50.1580">
    <property type="entry name" value="Nucleoside phosphorylase domain"/>
    <property type="match status" value="1"/>
</dbReference>
<reference evidence="6" key="1">
    <citation type="journal article" date="2017" name="bioRxiv">
        <title>Comparative analysis of the genomes of Stylophora pistillata and Acropora digitifera provides evidence for extensive differences between species of corals.</title>
        <authorList>
            <person name="Voolstra C.R."/>
            <person name="Li Y."/>
            <person name="Liew Y.J."/>
            <person name="Baumgarten S."/>
            <person name="Zoccola D."/>
            <person name="Flot J.-F."/>
            <person name="Tambutte S."/>
            <person name="Allemand D."/>
            <person name="Aranda M."/>
        </authorList>
    </citation>
    <scope>NUCLEOTIDE SEQUENCE [LARGE SCALE GENOMIC DNA]</scope>
</reference>
<evidence type="ECO:0000313" key="5">
    <source>
        <dbReference type="EMBL" id="PFX19581.1"/>
    </source>
</evidence>
<dbReference type="InterPro" id="IPR041249">
    <property type="entry name" value="HEPN_DZIP3"/>
</dbReference>
<evidence type="ECO:0000256" key="2">
    <source>
        <dbReference type="SAM" id="MobiDB-lite"/>
    </source>
</evidence>
<dbReference type="OrthoDB" id="5964455at2759"/>
<dbReference type="EMBL" id="LSMT01000354">
    <property type="protein sequence ID" value="PFX19581.1"/>
    <property type="molecule type" value="Genomic_DNA"/>
</dbReference>
<feature type="region of interest" description="Disordered" evidence="2">
    <location>
        <begin position="131"/>
        <end position="205"/>
    </location>
</feature>
<evidence type="ECO:0000259" key="3">
    <source>
        <dbReference type="Pfam" id="PF01048"/>
    </source>
</evidence>
<dbReference type="InterPro" id="IPR035994">
    <property type="entry name" value="Nucleoside_phosphorylase_sf"/>
</dbReference>
<dbReference type="Pfam" id="PF01048">
    <property type="entry name" value="PNP_UDP_1"/>
    <property type="match status" value="1"/>
</dbReference>
<evidence type="ECO:0000256" key="1">
    <source>
        <dbReference type="SAM" id="Coils"/>
    </source>
</evidence>
<evidence type="ECO:0000259" key="4">
    <source>
        <dbReference type="Pfam" id="PF18738"/>
    </source>
</evidence>
<dbReference type="GO" id="GO:0019284">
    <property type="term" value="P:L-methionine salvage from S-adenosylmethionine"/>
    <property type="evidence" value="ECO:0007669"/>
    <property type="project" value="TreeGrafter"/>
</dbReference>
<feature type="compositionally biased region" description="Basic and acidic residues" evidence="2">
    <location>
        <begin position="131"/>
        <end position="164"/>
    </location>
</feature>
<dbReference type="Proteomes" id="UP000225706">
    <property type="component" value="Unassembled WGS sequence"/>
</dbReference>
<dbReference type="Pfam" id="PF18738">
    <property type="entry name" value="HEPN_DZIP3"/>
    <property type="match status" value="1"/>
</dbReference>
<feature type="domain" description="DZIP3-like HEPN" evidence="4">
    <location>
        <begin position="613"/>
        <end position="705"/>
    </location>
</feature>
<dbReference type="AlphaFoldDB" id="A0A2B4RPP5"/>
<name>A0A2B4RPP5_STYPI</name>